<reference evidence="5" key="1">
    <citation type="journal article" date="2014" name="Front. Microbiol.">
        <title>High frequency of phylogenetically diverse reductive dehalogenase-homologous genes in deep subseafloor sedimentary metagenomes.</title>
        <authorList>
            <person name="Kawai M."/>
            <person name="Futagami T."/>
            <person name="Toyoda A."/>
            <person name="Takaki Y."/>
            <person name="Nishi S."/>
            <person name="Hori S."/>
            <person name="Arai W."/>
            <person name="Tsubouchi T."/>
            <person name="Morono Y."/>
            <person name="Uchiyama I."/>
            <person name="Ito T."/>
            <person name="Fujiyama A."/>
            <person name="Inagaki F."/>
            <person name="Takami H."/>
        </authorList>
    </citation>
    <scope>NUCLEOTIDE SEQUENCE</scope>
    <source>
        <strain evidence="5">Expedition CK06-06</strain>
    </source>
</reference>
<evidence type="ECO:0000256" key="1">
    <source>
        <dbReference type="ARBA" id="ARBA00022603"/>
    </source>
</evidence>
<accession>X1R818</accession>
<dbReference type="AlphaFoldDB" id="X1R818"/>
<sequence length="150" mass="16494">ATDVSKKTLEVAKLNAKKHGVGGKITFLAGSLFAPLEGYSLKREIDFLVSNPPYVIRSDIDSLLPEVANYEPRIALDGGEKGLSFYKRIIKKAAQYLKPGGYLILELGVNQAPPVREIIEKTLGFESIEIVKDYSGIDRVIISKKTVDKS</sequence>
<evidence type="ECO:0000313" key="5">
    <source>
        <dbReference type="EMBL" id="GAI76872.1"/>
    </source>
</evidence>
<keyword evidence="1" id="KW-0489">Methyltransferase</keyword>
<dbReference type="Gene3D" id="3.40.50.150">
    <property type="entry name" value="Vaccinia Virus protein VP39"/>
    <property type="match status" value="1"/>
</dbReference>
<dbReference type="InterPro" id="IPR050320">
    <property type="entry name" value="N5-glutamine_MTase"/>
</dbReference>
<dbReference type="EMBL" id="BARW01010488">
    <property type="protein sequence ID" value="GAI76872.1"/>
    <property type="molecule type" value="Genomic_DNA"/>
</dbReference>
<dbReference type="InterPro" id="IPR004556">
    <property type="entry name" value="HemK-like"/>
</dbReference>
<evidence type="ECO:0000259" key="4">
    <source>
        <dbReference type="Pfam" id="PF01170"/>
    </source>
</evidence>
<dbReference type="InterPro" id="IPR000241">
    <property type="entry name" value="RlmKL-like_Mtase"/>
</dbReference>
<dbReference type="GO" id="GO:0032259">
    <property type="term" value="P:methylation"/>
    <property type="evidence" value="ECO:0007669"/>
    <property type="project" value="UniProtKB-KW"/>
</dbReference>
<proteinExistence type="predicted"/>
<protein>
    <recommendedName>
        <fullName evidence="4">Ribosomal RNA large subunit methyltransferase K/L-like methyltransferase domain-containing protein</fullName>
    </recommendedName>
</protein>
<keyword evidence="2" id="KW-0808">Transferase</keyword>
<dbReference type="CDD" id="cd02440">
    <property type="entry name" value="AdoMet_MTases"/>
    <property type="match status" value="1"/>
</dbReference>
<feature type="domain" description="Ribosomal RNA large subunit methyltransferase K/L-like methyltransferase" evidence="4">
    <location>
        <begin position="2"/>
        <end position="58"/>
    </location>
</feature>
<dbReference type="NCBIfam" id="TIGR00536">
    <property type="entry name" value="hemK_fam"/>
    <property type="match status" value="1"/>
</dbReference>
<gene>
    <name evidence="5" type="ORF">S12H4_20626</name>
</gene>
<dbReference type="GO" id="GO:0008276">
    <property type="term" value="F:protein methyltransferase activity"/>
    <property type="evidence" value="ECO:0007669"/>
    <property type="project" value="InterPro"/>
</dbReference>
<dbReference type="InterPro" id="IPR002052">
    <property type="entry name" value="DNA_methylase_N6_adenine_CS"/>
</dbReference>
<dbReference type="Pfam" id="PF01170">
    <property type="entry name" value="UPF0020"/>
    <property type="match status" value="1"/>
</dbReference>
<evidence type="ECO:0000256" key="2">
    <source>
        <dbReference type="ARBA" id="ARBA00022679"/>
    </source>
</evidence>
<dbReference type="PANTHER" id="PTHR18895">
    <property type="entry name" value="HEMK METHYLTRANSFERASE"/>
    <property type="match status" value="1"/>
</dbReference>
<dbReference type="InterPro" id="IPR029063">
    <property type="entry name" value="SAM-dependent_MTases_sf"/>
</dbReference>
<feature type="non-terminal residue" evidence="5">
    <location>
        <position position="1"/>
    </location>
</feature>
<dbReference type="SUPFAM" id="SSF53335">
    <property type="entry name" value="S-adenosyl-L-methionine-dependent methyltransferases"/>
    <property type="match status" value="1"/>
</dbReference>
<dbReference type="PANTHER" id="PTHR18895:SF74">
    <property type="entry name" value="MTRF1L RELEASE FACTOR GLUTAMINE METHYLTRANSFERASE"/>
    <property type="match status" value="1"/>
</dbReference>
<comment type="caution">
    <text evidence="5">The sequence shown here is derived from an EMBL/GenBank/DDBJ whole genome shotgun (WGS) entry which is preliminary data.</text>
</comment>
<name>X1R818_9ZZZZ</name>
<organism evidence="5">
    <name type="scientific">marine sediment metagenome</name>
    <dbReference type="NCBI Taxonomy" id="412755"/>
    <lineage>
        <taxon>unclassified sequences</taxon>
        <taxon>metagenomes</taxon>
        <taxon>ecological metagenomes</taxon>
    </lineage>
</organism>
<keyword evidence="3" id="KW-0949">S-adenosyl-L-methionine</keyword>
<dbReference type="PROSITE" id="PS00092">
    <property type="entry name" value="N6_MTASE"/>
    <property type="match status" value="1"/>
</dbReference>
<dbReference type="GO" id="GO:0003676">
    <property type="term" value="F:nucleic acid binding"/>
    <property type="evidence" value="ECO:0007669"/>
    <property type="project" value="InterPro"/>
</dbReference>
<evidence type="ECO:0000256" key="3">
    <source>
        <dbReference type="ARBA" id="ARBA00022691"/>
    </source>
</evidence>